<organism evidence="1 2">
    <name type="scientific">Violaceomyces palustris</name>
    <dbReference type="NCBI Taxonomy" id="1673888"/>
    <lineage>
        <taxon>Eukaryota</taxon>
        <taxon>Fungi</taxon>
        <taxon>Dikarya</taxon>
        <taxon>Basidiomycota</taxon>
        <taxon>Ustilaginomycotina</taxon>
        <taxon>Ustilaginomycetes</taxon>
        <taxon>Violaceomycetales</taxon>
        <taxon>Violaceomycetaceae</taxon>
        <taxon>Violaceomyces</taxon>
    </lineage>
</organism>
<name>A0ACD0NP99_9BASI</name>
<proteinExistence type="predicted"/>
<accession>A0ACD0NP99</accession>
<reference evidence="1 2" key="1">
    <citation type="journal article" date="2018" name="Mol. Biol. Evol.">
        <title>Broad Genomic Sampling Reveals a Smut Pathogenic Ancestry of the Fungal Clade Ustilaginomycotina.</title>
        <authorList>
            <person name="Kijpornyongpan T."/>
            <person name="Mondo S.J."/>
            <person name="Barry K."/>
            <person name="Sandor L."/>
            <person name="Lee J."/>
            <person name="Lipzen A."/>
            <person name="Pangilinan J."/>
            <person name="LaButti K."/>
            <person name="Hainaut M."/>
            <person name="Henrissat B."/>
            <person name="Grigoriev I.V."/>
            <person name="Spatafora J.W."/>
            <person name="Aime M.C."/>
        </authorList>
    </citation>
    <scope>NUCLEOTIDE SEQUENCE [LARGE SCALE GENOMIC DNA]</scope>
    <source>
        <strain evidence="1 2">SA 807</strain>
    </source>
</reference>
<gene>
    <name evidence="1" type="ORF">IE53DRAFT_236112</name>
</gene>
<protein>
    <submittedName>
        <fullName evidence="1">Uncharacterized protein</fullName>
    </submittedName>
</protein>
<evidence type="ECO:0000313" key="1">
    <source>
        <dbReference type="EMBL" id="PWN47673.1"/>
    </source>
</evidence>
<dbReference type="EMBL" id="KZ820369">
    <property type="protein sequence ID" value="PWN47673.1"/>
    <property type="molecule type" value="Genomic_DNA"/>
</dbReference>
<sequence>METPPTRDASPSAQRLSEPQTKQETAESMYFRSNKRRIEEKFAQVQRDRNDARAVRREMQRKERNEKADEQIMLLMQCDERLASLLSQAAESMIALLPPSVTSDLNSDLINKAEPSYGAKAFEARAQRWFAILNDVQLVLRSAVRHLRDSHLTPLSVPVGPQSRNSGLAGSANKGHTLSLLNAFVDGPEFKCGDLAGSAPVESASGTNLESRSSGSSGPSSSFDKLDSSLSLSALRAKNRNWKELANSLESLSASMATEQRPDAAPSYGGSTLDVKSMLEGAGNSDKLLIEALVNGRVNLMAWST</sequence>
<keyword evidence="2" id="KW-1185">Reference proteome</keyword>
<evidence type="ECO:0000313" key="2">
    <source>
        <dbReference type="Proteomes" id="UP000245626"/>
    </source>
</evidence>
<dbReference type="Proteomes" id="UP000245626">
    <property type="component" value="Unassembled WGS sequence"/>
</dbReference>